<evidence type="ECO:0000313" key="2">
    <source>
        <dbReference type="Proteomes" id="UP000307943"/>
    </source>
</evidence>
<comment type="caution">
    <text evidence="1">The sequence shown here is derived from an EMBL/GenBank/DDBJ whole genome shotgun (WGS) entry which is preliminary data.</text>
</comment>
<organism evidence="1 2">
    <name type="scientific">Paenibacillus hemerocallicola</name>
    <dbReference type="NCBI Taxonomy" id="1172614"/>
    <lineage>
        <taxon>Bacteria</taxon>
        <taxon>Bacillati</taxon>
        <taxon>Bacillota</taxon>
        <taxon>Bacilli</taxon>
        <taxon>Bacillales</taxon>
        <taxon>Paenibacillaceae</taxon>
        <taxon>Paenibacillus</taxon>
    </lineage>
</organism>
<dbReference type="RefSeq" id="WP_139604017.1">
    <property type="nucleotide sequence ID" value="NZ_VDCQ01000029.1"/>
</dbReference>
<reference evidence="1 2" key="1">
    <citation type="submission" date="2019-05" db="EMBL/GenBank/DDBJ databases">
        <title>We sequenced the genome of Paenibacillus hemerocallicola KCTC 33185 for further insight into its adaptation and study the phylogeny of Paenibacillus.</title>
        <authorList>
            <person name="Narsing Rao M.P."/>
        </authorList>
    </citation>
    <scope>NUCLEOTIDE SEQUENCE [LARGE SCALE GENOMIC DNA]</scope>
    <source>
        <strain evidence="1 2">KCTC 33185</strain>
    </source>
</reference>
<dbReference type="AlphaFoldDB" id="A0A5C4T5R4"/>
<dbReference type="Proteomes" id="UP000307943">
    <property type="component" value="Unassembled WGS sequence"/>
</dbReference>
<gene>
    <name evidence="1" type="ORF">FE784_20085</name>
</gene>
<keyword evidence="2" id="KW-1185">Reference proteome</keyword>
<accession>A0A5C4T5R4</accession>
<protein>
    <submittedName>
        <fullName evidence="1">Uncharacterized protein</fullName>
    </submittedName>
</protein>
<sequence length="89" mass="9858">MPEDQELAEEIMGGSQAAMEVLTRNIISPSTPLSIKILVLKEGRLLHKETPEKLLAGIGDKVWSVLADEMDIEHRKCSQNAIPVYVQCT</sequence>
<proteinExistence type="predicted"/>
<name>A0A5C4T5R4_9BACL</name>
<dbReference type="EMBL" id="VDCQ01000029">
    <property type="protein sequence ID" value="TNJ64424.1"/>
    <property type="molecule type" value="Genomic_DNA"/>
</dbReference>
<evidence type="ECO:0000313" key="1">
    <source>
        <dbReference type="EMBL" id="TNJ64424.1"/>
    </source>
</evidence>